<dbReference type="Gene3D" id="2.60.120.200">
    <property type="match status" value="1"/>
</dbReference>
<dbReference type="RefSeq" id="WP_185037725.1">
    <property type="nucleotide sequence ID" value="NZ_BAABFG010000005.1"/>
</dbReference>
<dbReference type="EMBL" id="JACHNB010000001">
    <property type="protein sequence ID" value="MBB4737295.1"/>
    <property type="molecule type" value="Genomic_DNA"/>
</dbReference>
<protein>
    <recommendedName>
        <fullName evidence="7">Glycosyl hydrolase family 16</fullName>
    </recommendedName>
</protein>
<comment type="caution">
    <text evidence="5">The sequence shown here is derived from an EMBL/GenBank/DDBJ whole genome shotgun (WGS) entry which is preliminary data.</text>
</comment>
<feature type="signal peptide" evidence="2">
    <location>
        <begin position="1"/>
        <end position="29"/>
    </location>
</feature>
<dbReference type="AlphaFoldDB" id="A0A7W7M543"/>
<reference evidence="5 6" key="1">
    <citation type="submission" date="2020-08" db="EMBL/GenBank/DDBJ databases">
        <title>Sequencing the genomes of 1000 actinobacteria strains.</title>
        <authorList>
            <person name="Klenk H.-P."/>
        </authorList>
    </citation>
    <scope>NUCLEOTIDE SEQUENCE [LARGE SCALE GENOMIC DNA]</scope>
    <source>
        <strain evidence="5 6">DSM 45809</strain>
    </source>
</reference>
<feature type="domain" description="GH16" evidence="3">
    <location>
        <begin position="129"/>
        <end position="156"/>
    </location>
</feature>
<dbReference type="InterPro" id="IPR000757">
    <property type="entry name" value="Beta-glucanase-like"/>
</dbReference>
<keyword evidence="2" id="KW-0732">Signal</keyword>
<dbReference type="Pfam" id="PF02839">
    <property type="entry name" value="CBM_5_12"/>
    <property type="match status" value="1"/>
</dbReference>
<dbReference type="GO" id="GO:0005975">
    <property type="term" value="P:carbohydrate metabolic process"/>
    <property type="evidence" value="ECO:0007669"/>
    <property type="project" value="InterPro"/>
</dbReference>
<dbReference type="InterPro" id="IPR036573">
    <property type="entry name" value="CBM_sf_5/12"/>
</dbReference>
<dbReference type="Gene3D" id="2.10.10.20">
    <property type="entry name" value="Carbohydrate-binding module superfamily 5/12"/>
    <property type="match status" value="1"/>
</dbReference>
<dbReference type="SUPFAM" id="SSF49899">
    <property type="entry name" value="Concanavalin A-like lectins/glucanases"/>
    <property type="match status" value="1"/>
</dbReference>
<evidence type="ECO:0008006" key="7">
    <source>
        <dbReference type="Google" id="ProtNLM"/>
    </source>
</evidence>
<accession>A0A7W7M543</accession>
<sequence length="240" mass="25554">MRHGARWLRSLLAAAVVVSGLTMSGVARAETVSKTVFSDGFGGARGTGVDPAKWAGDTGGPWRDGDGHLVLGSWLYTATTFTQDSGHASARIRAGRTGAAWATFGILGDQGQYLSGSVQTLGDDGVDDYDFHTYAIDWTATSFVWSVDGRQVLRLIPDTAGQPFRLALNLGGGGRYSSGILIDSVSVTVKVVVADPWKVHTTYRVGDHVTYRGATYLVKALHTALPGWQPGRVPALFEKI</sequence>
<dbReference type="CDD" id="cd12214">
    <property type="entry name" value="ChiA1_BD"/>
    <property type="match status" value="1"/>
</dbReference>
<feature type="chain" id="PRO_5031154596" description="Glycosyl hydrolase family 16" evidence="2">
    <location>
        <begin position="30"/>
        <end position="240"/>
    </location>
</feature>
<proteinExistence type="predicted"/>
<evidence type="ECO:0000259" key="4">
    <source>
        <dbReference type="Pfam" id="PF02839"/>
    </source>
</evidence>
<evidence type="ECO:0000256" key="2">
    <source>
        <dbReference type="SAM" id="SignalP"/>
    </source>
</evidence>
<dbReference type="InterPro" id="IPR013320">
    <property type="entry name" value="ConA-like_dom_sf"/>
</dbReference>
<dbReference type="Pfam" id="PF00722">
    <property type="entry name" value="Glyco_hydro_16"/>
    <property type="match status" value="1"/>
</dbReference>
<keyword evidence="1" id="KW-0378">Hydrolase</keyword>
<dbReference type="GO" id="GO:0005576">
    <property type="term" value="C:extracellular region"/>
    <property type="evidence" value="ECO:0007669"/>
    <property type="project" value="InterPro"/>
</dbReference>
<evidence type="ECO:0000313" key="6">
    <source>
        <dbReference type="Proteomes" id="UP000546162"/>
    </source>
</evidence>
<name>A0A7W7M543_9ACTN</name>
<evidence type="ECO:0000256" key="1">
    <source>
        <dbReference type="ARBA" id="ARBA00022801"/>
    </source>
</evidence>
<dbReference type="Proteomes" id="UP000546162">
    <property type="component" value="Unassembled WGS sequence"/>
</dbReference>
<dbReference type="InterPro" id="IPR003610">
    <property type="entry name" value="CBM5/12"/>
</dbReference>
<organism evidence="5 6">
    <name type="scientific">Actinoplanes octamycinicus</name>
    <dbReference type="NCBI Taxonomy" id="135948"/>
    <lineage>
        <taxon>Bacteria</taxon>
        <taxon>Bacillati</taxon>
        <taxon>Actinomycetota</taxon>
        <taxon>Actinomycetes</taxon>
        <taxon>Micromonosporales</taxon>
        <taxon>Micromonosporaceae</taxon>
        <taxon>Actinoplanes</taxon>
    </lineage>
</organism>
<gene>
    <name evidence="5" type="ORF">BJY16_000754</name>
</gene>
<keyword evidence="6" id="KW-1185">Reference proteome</keyword>
<feature type="domain" description="Chitin-binding type-3" evidence="4">
    <location>
        <begin position="197"/>
        <end position="237"/>
    </location>
</feature>
<evidence type="ECO:0000313" key="5">
    <source>
        <dbReference type="EMBL" id="MBB4737295.1"/>
    </source>
</evidence>
<dbReference type="GO" id="GO:0030246">
    <property type="term" value="F:carbohydrate binding"/>
    <property type="evidence" value="ECO:0007669"/>
    <property type="project" value="InterPro"/>
</dbReference>
<dbReference type="SUPFAM" id="SSF51055">
    <property type="entry name" value="Carbohydrate binding domain"/>
    <property type="match status" value="1"/>
</dbReference>
<dbReference type="GO" id="GO:0004553">
    <property type="term" value="F:hydrolase activity, hydrolyzing O-glycosyl compounds"/>
    <property type="evidence" value="ECO:0007669"/>
    <property type="project" value="InterPro"/>
</dbReference>
<evidence type="ECO:0000259" key="3">
    <source>
        <dbReference type="Pfam" id="PF00722"/>
    </source>
</evidence>